<evidence type="ECO:0000313" key="2">
    <source>
        <dbReference type="EMBL" id="KAL1117618.1"/>
    </source>
</evidence>
<evidence type="ECO:0000256" key="1">
    <source>
        <dbReference type="SAM" id="MobiDB-lite"/>
    </source>
</evidence>
<comment type="caution">
    <text evidence="2">The sequence shown here is derived from an EMBL/GenBank/DDBJ whole genome shotgun (WGS) entry which is preliminary data.</text>
</comment>
<dbReference type="Proteomes" id="UP001558652">
    <property type="component" value="Unassembled WGS sequence"/>
</dbReference>
<feature type="compositionally biased region" description="Pro residues" evidence="1">
    <location>
        <begin position="380"/>
        <end position="399"/>
    </location>
</feature>
<name>A0ABD0YEX1_9HEMI</name>
<feature type="region of interest" description="Disordered" evidence="1">
    <location>
        <begin position="355"/>
        <end position="414"/>
    </location>
</feature>
<protein>
    <submittedName>
        <fullName evidence="2">Uncharacterized protein</fullName>
    </submittedName>
</protein>
<gene>
    <name evidence="2" type="ORF">AAG570_003933</name>
</gene>
<keyword evidence="3" id="KW-1185">Reference proteome</keyword>
<organism evidence="2 3">
    <name type="scientific">Ranatra chinensis</name>
    <dbReference type="NCBI Taxonomy" id="642074"/>
    <lineage>
        <taxon>Eukaryota</taxon>
        <taxon>Metazoa</taxon>
        <taxon>Ecdysozoa</taxon>
        <taxon>Arthropoda</taxon>
        <taxon>Hexapoda</taxon>
        <taxon>Insecta</taxon>
        <taxon>Pterygota</taxon>
        <taxon>Neoptera</taxon>
        <taxon>Paraneoptera</taxon>
        <taxon>Hemiptera</taxon>
        <taxon>Heteroptera</taxon>
        <taxon>Panheteroptera</taxon>
        <taxon>Nepomorpha</taxon>
        <taxon>Nepidae</taxon>
        <taxon>Ranatrinae</taxon>
        <taxon>Ranatra</taxon>
    </lineage>
</organism>
<feature type="compositionally biased region" description="Low complexity" evidence="1">
    <location>
        <begin position="355"/>
        <end position="364"/>
    </location>
</feature>
<proteinExistence type="predicted"/>
<dbReference type="EMBL" id="JBFDAA010000015">
    <property type="protein sequence ID" value="KAL1117618.1"/>
    <property type="molecule type" value="Genomic_DNA"/>
</dbReference>
<evidence type="ECO:0000313" key="3">
    <source>
        <dbReference type="Proteomes" id="UP001558652"/>
    </source>
</evidence>
<accession>A0ABD0YEX1</accession>
<sequence>MISAMGSWESTPQAKILFTRAERELTGGLPHDSVLMKMWGFYFFGPQGSMRLSHVCGFHVTLASMAKAADTASGRDWDAIKSDGWIRSVSELIELCCFQSRCSFNHLAGLRNHGRGYVTVEISPGPRQSVVKCRYGKRDRQPLLRPFAPPTVIKFLTWCHESAPEIYCHLVETYGQEKGVLSVDIMVEGTAINADAFCKTLKNLKKIRRQKERNAESCYQTQPVDSRLRGKSRRLRKGVDSTHKFHSAHHHRFLPESNERLRVITVQVWPIEPVVDGVQAPKHVLREQVAGDDRNRLLSGRRLHRRSDQTGLDDDDDECFEFDMEGTKKSTTTNLPQLPEVSVSAELKMPAVQPAPQYQQQGPPYGQPPPACVQQLPPYGQQPPPYGQPPPPYGQPPPAQGAMGPPVEQQLPAEKQLKIRCPFCNGTVNLDISK</sequence>
<reference evidence="2 3" key="1">
    <citation type="submission" date="2024-07" db="EMBL/GenBank/DDBJ databases">
        <title>Chromosome-level genome assembly of the water stick insect Ranatra chinensis (Heteroptera: Nepidae).</title>
        <authorList>
            <person name="Liu X."/>
        </authorList>
    </citation>
    <scope>NUCLEOTIDE SEQUENCE [LARGE SCALE GENOMIC DNA]</scope>
    <source>
        <strain evidence="2">Cailab_2021Rc</strain>
        <tissue evidence="2">Muscle</tissue>
    </source>
</reference>
<dbReference type="AlphaFoldDB" id="A0ABD0YEX1"/>